<keyword evidence="13" id="KW-1133">Transmembrane helix</keyword>
<organism evidence="16 17">
    <name type="scientific">Zingiber officinale</name>
    <name type="common">Ginger</name>
    <name type="synonym">Amomum zingiber</name>
    <dbReference type="NCBI Taxonomy" id="94328"/>
    <lineage>
        <taxon>Eukaryota</taxon>
        <taxon>Viridiplantae</taxon>
        <taxon>Streptophyta</taxon>
        <taxon>Embryophyta</taxon>
        <taxon>Tracheophyta</taxon>
        <taxon>Spermatophyta</taxon>
        <taxon>Magnoliopsida</taxon>
        <taxon>Liliopsida</taxon>
        <taxon>Zingiberales</taxon>
        <taxon>Zingiberaceae</taxon>
        <taxon>Zingiber</taxon>
    </lineage>
</organism>
<dbReference type="Pfam" id="PF00069">
    <property type="entry name" value="Pkinase"/>
    <property type="match status" value="1"/>
</dbReference>
<dbReference type="Pfam" id="PF07645">
    <property type="entry name" value="EGF_CA"/>
    <property type="match status" value="1"/>
</dbReference>
<feature type="disulfide bond" evidence="11">
    <location>
        <begin position="314"/>
        <end position="324"/>
    </location>
</feature>
<keyword evidence="13" id="KW-0812">Transmembrane</keyword>
<keyword evidence="4" id="KW-0808">Transferase</keyword>
<keyword evidence="2" id="KW-0723">Serine/threonine-protein kinase</keyword>
<dbReference type="GO" id="GO:0004674">
    <property type="term" value="F:protein serine/threonine kinase activity"/>
    <property type="evidence" value="ECO:0007669"/>
    <property type="project" value="UniProtKB-KW"/>
</dbReference>
<dbReference type="InterPro" id="IPR018097">
    <property type="entry name" value="EGF_Ca-bd_CS"/>
</dbReference>
<keyword evidence="10" id="KW-0325">Glycoprotein</keyword>
<evidence type="ECO:0000256" key="9">
    <source>
        <dbReference type="ARBA" id="ARBA00023157"/>
    </source>
</evidence>
<dbReference type="CDD" id="cd00054">
    <property type="entry name" value="EGF_CA"/>
    <property type="match status" value="1"/>
</dbReference>
<dbReference type="FunFam" id="2.10.25.10:FF:000628">
    <property type="entry name" value="Wall-associated receptor kinase 2"/>
    <property type="match status" value="1"/>
</dbReference>
<keyword evidence="3 11" id="KW-0245">EGF-like domain</keyword>
<evidence type="ECO:0000259" key="14">
    <source>
        <dbReference type="PROSITE" id="PS50011"/>
    </source>
</evidence>
<dbReference type="AlphaFoldDB" id="A0A8J5FWB2"/>
<dbReference type="Proteomes" id="UP000734854">
    <property type="component" value="Unassembled WGS sequence"/>
</dbReference>
<dbReference type="InterPro" id="IPR000152">
    <property type="entry name" value="EGF-type_Asp/Asn_hydroxyl_site"/>
</dbReference>
<keyword evidence="17" id="KW-1185">Reference proteome</keyword>
<feature type="transmembrane region" description="Helical" evidence="13">
    <location>
        <begin position="360"/>
        <end position="381"/>
    </location>
</feature>
<evidence type="ECO:0000256" key="1">
    <source>
        <dbReference type="ARBA" id="ARBA00004479"/>
    </source>
</evidence>
<dbReference type="InterPro" id="IPR000742">
    <property type="entry name" value="EGF"/>
</dbReference>
<dbReference type="EMBL" id="JACMSC010000015">
    <property type="protein sequence ID" value="KAG6486866.1"/>
    <property type="molecule type" value="Genomic_DNA"/>
</dbReference>
<dbReference type="PANTHER" id="PTHR27005:SF479">
    <property type="entry name" value="OS06G0706600 PROTEIN"/>
    <property type="match status" value="1"/>
</dbReference>
<feature type="domain" description="Protein kinase" evidence="14">
    <location>
        <begin position="430"/>
        <end position="712"/>
    </location>
</feature>
<evidence type="ECO:0000256" key="10">
    <source>
        <dbReference type="ARBA" id="ARBA00023180"/>
    </source>
</evidence>
<evidence type="ECO:0000256" key="11">
    <source>
        <dbReference type="PROSITE-ProRule" id="PRU00076"/>
    </source>
</evidence>
<evidence type="ECO:0000256" key="7">
    <source>
        <dbReference type="ARBA" id="ARBA00022777"/>
    </source>
</evidence>
<dbReference type="CDD" id="cd14066">
    <property type="entry name" value="STKc_IRAK"/>
    <property type="match status" value="1"/>
</dbReference>
<dbReference type="FunFam" id="3.30.200.20:FF:000337">
    <property type="entry name" value="Wall-associated receptor kinase 3"/>
    <property type="match status" value="1"/>
</dbReference>
<dbReference type="GO" id="GO:0005524">
    <property type="term" value="F:ATP binding"/>
    <property type="evidence" value="ECO:0007669"/>
    <property type="project" value="UniProtKB-UniRule"/>
</dbReference>
<dbReference type="SMART" id="SM00179">
    <property type="entry name" value="EGF_CA"/>
    <property type="match status" value="1"/>
</dbReference>
<dbReference type="SMART" id="SM00181">
    <property type="entry name" value="EGF"/>
    <property type="match status" value="2"/>
</dbReference>
<evidence type="ECO:0000256" key="8">
    <source>
        <dbReference type="ARBA" id="ARBA00022840"/>
    </source>
</evidence>
<keyword evidence="7" id="KW-0418">Kinase</keyword>
<comment type="subcellular location">
    <subcellularLocation>
        <location evidence="1">Membrane</location>
        <topology evidence="1">Single-pass type I membrane protein</topology>
    </subcellularLocation>
</comment>
<keyword evidence="9 11" id="KW-1015">Disulfide bond</keyword>
<dbReference type="OrthoDB" id="4062651at2759"/>
<evidence type="ECO:0000313" key="17">
    <source>
        <dbReference type="Proteomes" id="UP000734854"/>
    </source>
</evidence>
<dbReference type="PROSITE" id="PS01187">
    <property type="entry name" value="EGF_CA"/>
    <property type="match status" value="1"/>
</dbReference>
<dbReference type="InterPro" id="IPR049883">
    <property type="entry name" value="NOTCH1_EGF-like"/>
</dbReference>
<evidence type="ECO:0000256" key="5">
    <source>
        <dbReference type="ARBA" id="ARBA00022729"/>
    </source>
</evidence>
<dbReference type="InterPro" id="IPR017441">
    <property type="entry name" value="Protein_kinase_ATP_BS"/>
</dbReference>
<evidence type="ECO:0000256" key="13">
    <source>
        <dbReference type="SAM" id="Phobius"/>
    </source>
</evidence>
<dbReference type="InterPro" id="IPR001881">
    <property type="entry name" value="EGF-like_Ca-bd_dom"/>
</dbReference>
<protein>
    <recommendedName>
        <fullName evidence="18">Protein kinase domain-containing protein</fullName>
    </recommendedName>
</protein>
<dbReference type="InterPro" id="IPR025287">
    <property type="entry name" value="WAK_GUB"/>
</dbReference>
<keyword evidence="13" id="KW-0472">Membrane</keyword>
<comment type="caution">
    <text evidence="16">The sequence shown here is derived from an EMBL/GenBank/DDBJ whole genome shotgun (WGS) entry which is preliminary data.</text>
</comment>
<feature type="binding site" evidence="12">
    <location>
        <position position="459"/>
    </location>
    <ligand>
        <name>ATP</name>
        <dbReference type="ChEBI" id="CHEBI:30616"/>
    </ligand>
</feature>
<evidence type="ECO:0000256" key="6">
    <source>
        <dbReference type="ARBA" id="ARBA00022741"/>
    </source>
</evidence>
<comment type="caution">
    <text evidence="11">Lacks conserved residue(s) required for the propagation of feature annotation.</text>
</comment>
<gene>
    <name evidence="16" type="ORF">ZIOFF_055447</name>
</gene>
<dbReference type="PROSITE" id="PS50011">
    <property type="entry name" value="PROTEIN_KINASE_DOM"/>
    <property type="match status" value="1"/>
</dbReference>
<evidence type="ECO:0000256" key="2">
    <source>
        <dbReference type="ARBA" id="ARBA00022527"/>
    </source>
</evidence>
<evidence type="ECO:0000256" key="12">
    <source>
        <dbReference type="PROSITE-ProRule" id="PRU10141"/>
    </source>
</evidence>
<dbReference type="InterPro" id="IPR008271">
    <property type="entry name" value="Ser/Thr_kinase_AS"/>
</dbReference>
<dbReference type="Pfam" id="PF13947">
    <property type="entry name" value="GUB_WAK_bind"/>
    <property type="match status" value="1"/>
</dbReference>
<dbReference type="PROSITE" id="PS00108">
    <property type="entry name" value="PROTEIN_KINASE_ST"/>
    <property type="match status" value="1"/>
</dbReference>
<dbReference type="InterPro" id="IPR000719">
    <property type="entry name" value="Prot_kinase_dom"/>
</dbReference>
<feature type="domain" description="EGF-like" evidence="15">
    <location>
        <begin position="310"/>
        <end position="345"/>
    </location>
</feature>
<sequence length="744" mass="83225">MKMSKFEITRNEQENMEVVPLVVLLLLVVAGASVAYGERPQLPASECSTSCGDVEIPYPFGIGRNCSFGSDYTVDCLKNADGVDRPFISDVEIIEIMLAQGKGRVYNPISLNCYDDRSSLIWFWDMTGSPYRFSDAENKFTVIGCDTLAYINGTQGGKPYQSGCMTFCQNDSLSAGGSGSCAGLGCCQTSVPRDLDYIAVWFDSERNGSSTRNFSPCSYAVLVQEDQFSFKSSYITTTNFLDEIYNGSVPVVVSWGIGNETCEEARRDSSAYACVSQHSECVDSSAAPGYLCNCSNGFEGNPYLVDGCQDIDECQQLHLCKGDCHNTVGGYNCSCPQGTTGNASSSGCIPIPRQSIAPKVVTGVSGSLIFLLLCGLCFYLVHQRKKLEEIKRRYFEEHGGLDLKKKMKEEQNHAFRIFAIKELEKATNNFDDRQILGKGGNGIVYKGILEDQCTVAIKKPKLIDESLKRGFGNETLILSRINHDNIVKLLGCCLETEMPMLVYEFVPNGTLSHLIHENKNCSSISLDIRLMIAYQSAKALEYLHMEASPSIIHGDIKPSNILLDNDYNAKVSDFGASKLIPKDEQQFATLVQFTYGYIDPECLQTYELTYKSDVYSFGVVLLELFTGKKAIYFEGPEEQRNLVTTFALFMDENHVFDIFDNQVKEEANVELIQELSELIKRCLYLKGEERPTMKEVVEELHTLTKFTHHPWAWEQYEQDNVERESLLEEIMTHADGKELNIFYS</sequence>
<dbReference type="SMART" id="SM00220">
    <property type="entry name" value="S_TKc"/>
    <property type="match status" value="1"/>
</dbReference>
<dbReference type="GO" id="GO:0005509">
    <property type="term" value="F:calcium ion binding"/>
    <property type="evidence" value="ECO:0007669"/>
    <property type="project" value="InterPro"/>
</dbReference>
<dbReference type="GO" id="GO:0005886">
    <property type="term" value="C:plasma membrane"/>
    <property type="evidence" value="ECO:0007669"/>
    <property type="project" value="TreeGrafter"/>
</dbReference>
<evidence type="ECO:0000259" key="15">
    <source>
        <dbReference type="PROSITE" id="PS50026"/>
    </source>
</evidence>
<evidence type="ECO:0000256" key="3">
    <source>
        <dbReference type="ARBA" id="ARBA00022536"/>
    </source>
</evidence>
<evidence type="ECO:0000256" key="4">
    <source>
        <dbReference type="ARBA" id="ARBA00022679"/>
    </source>
</evidence>
<dbReference type="InterPro" id="IPR045274">
    <property type="entry name" value="WAK-like"/>
</dbReference>
<accession>A0A8J5FWB2</accession>
<keyword evidence="8 12" id="KW-0067">ATP-binding</keyword>
<evidence type="ECO:0000313" key="16">
    <source>
        <dbReference type="EMBL" id="KAG6486866.1"/>
    </source>
</evidence>
<proteinExistence type="predicted"/>
<dbReference type="FunFam" id="1.10.510.10:FF:000084">
    <property type="entry name" value="Wall-associated receptor kinase 2"/>
    <property type="match status" value="1"/>
</dbReference>
<keyword evidence="5" id="KW-0732">Signal</keyword>
<name>A0A8J5FWB2_ZINOF</name>
<reference evidence="16 17" key="1">
    <citation type="submission" date="2020-08" db="EMBL/GenBank/DDBJ databases">
        <title>Plant Genome Project.</title>
        <authorList>
            <person name="Zhang R.-G."/>
        </authorList>
    </citation>
    <scope>NUCLEOTIDE SEQUENCE [LARGE SCALE GENOMIC DNA]</scope>
    <source>
        <tissue evidence="16">Rhizome</tissue>
    </source>
</reference>
<dbReference type="PROSITE" id="PS00107">
    <property type="entry name" value="PROTEIN_KINASE_ATP"/>
    <property type="match status" value="1"/>
</dbReference>
<dbReference type="GO" id="GO:0007166">
    <property type="term" value="P:cell surface receptor signaling pathway"/>
    <property type="evidence" value="ECO:0007669"/>
    <property type="project" value="InterPro"/>
</dbReference>
<keyword evidence="6 12" id="KW-0547">Nucleotide-binding</keyword>
<evidence type="ECO:0008006" key="18">
    <source>
        <dbReference type="Google" id="ProtNLM"/>
    </source>
</evidence>
<dbReference type="PANTHER" id="PTHR27005">
    <property type="entry name" value="WALL-ASSOCIATED RECEPTOR KINASE-LIKE 21"/>
    <property type="match status" value="1"/>
</dbReference>
<dbReference type="PROSITE" id="PS50026">
    <property type="entry name" value="EGF_3"/>
    <property type="match status" value="1"/>
</dbReference>
<dbReference type="PROSITE" id="PS00010">
    <property type="entry name" value="ASX_HYDROXYL"/>
    <property type="match status" value="1"/>
</dbReference>
<dbReference type="GO" id="GO:0030247">
    <property type="term" value="F:polysaccharide binding"/>
    <property type="evidence" value="ECO:0007669"/>
    <property type="project" value="InterPro"/>
</dbReference>